<gene>
    <name evidence="2" type="ORF">BJX67DRAFT_240267</name>
</gene>
<sequence>MLRFPPTRIALTDDDICYHLDSIFAQNTQLAKWHRKDTGSSGSYEGDDDDGLFLNSDTLSLPDTPVESDCDESRSQTLTDGSPRENRAEERETDSEPCSAVWFERTQAHLLWHETLSIKSANSPPRVAQLGIPSGTDWRLLWQLFTSQHNIPIPRSLACPIAAFSRLSHVELDAAPEGLSLFATASSLRLFYCKATRSYLGIIHKTSSSSTTPRYPSCISLGVEVSPRIKSLQIPSSSLPEILLFPLKPPLPTRMDRTHDEISVSLDWVPDELGTSEINALVEISRNSSDGAQQPSFPQADAPHSVRGRSDSPSNRESIALGGLACSQTNDTKLVEGTRDESMKSVDHLALRNTFSRGTQTDPDLATPMEATKGAADNLLERHPLQQENIAPGSVGPQPPPQLPWQDPFISAMFPEPNPPAYDPTSHIRRGVQGHINPPARRGRAARAPEGALGQLVHPGLVDAAVFQEYVHQLIAELDRAP</sequence>
<reference evidence="2 3" key="1">
    <citation type="submission" date="2024-07" db="EMBL/GenBank/DDBJ databases">
        <title>Section-level genome sequencing and comparative genomics of Aspergillus sections Usti and Cavernicolus.</title>
        <authorList>
            <consortium name="Lawrence Berkeley National Laboratory"/>
            <person name="Nybo J.L."/>
            <person name="Vesth T.C."/>
            <person name="Theobald S."/>
            <person name="Frisvad J.C."/>
            <person name="Larsen T.O."/>
            <person name="Kjaerboelling I."/>
            <person name="Rothschild-Mancinelli K."/>
            <person name="Lyhne E.K."/>
            <person name="Kogle M.E."/>
            <person name="Barry K."/>
            <person name="Clum A."/>
            <person name="Na H."/>
            <person name="Ledsgaard L."/>
            <person name="Lin J."/>
            <person name="Lipzen A."/>
            <person name="Kuo A."/>
            <person name="Riley R."/>
            <person name="Mondo S."/>
            <person name="Labutti K."/>
            <person name="Haridas S."/>
            <person name="Pangalinan J."/>
            <person name="Salamov A.A."/>
            <person name="Simmons B.A."/>
            <person name="Magnuson J.K."/>
            <person name="Chen J."/>
            <person name="Drula E."/>
            <person name="Henrissat B."/>
            <person name="Wiebenga A."/>
            <person name="Lubbers R.J."/>
            <person name="Gomes A.C."/>
            <person name="Macurrencykelacurrency M.R."/>
            <person name="Stajich J."/>
            <person name="Grigoriev I.V."/>
            <person name="Mortensen U.H."/>
            <person name="De Vries R.P."/>
            <person name="Baker S.E."/>
            <person name="Andersen M.R."/>
        </authorList>
    </citation>
    <scope>NUCLEOTIDE SEQUENCE [LARGE SCALE GENOMIC DNA]</scope>
    <source>
        <strain evidence="2 3">CBS 449.75</strain>
    </source>
</reference>
<organism evidence="2 3">
    <name type="scientific">Aspergillus lucknowensis</name>
    <dbReference type="NCBI Taxonomy" id="176173"/>
    <lineage>
        <taxon>Eukaryota</taxon>
        <taxon>Fungi</taxon>
        <taxon>Dikarya</taxon>
        <taxon>Ascomycota</taxon>
        <taxon>Pezizomycotina</taxon>
        <taxon>Eurotiomycetes</taxon>
        <taxon>Eurotiomycetidae</taxon>
        <taxon>Eurotiales</taxon>
        <taxon>Aspergillaceae</taxon>
        <taxon>Aspergillus</taxon>
        <taxon>Aspergillus subgen. Nidulantes</taxon>
    </lineage>
</organism>
<dbReference type="Proteomes" id="UP001610432">
    <property type="component" value="Unassembled WGS sequence"/>
</dbReference>
<name>A0ABR4LGH5_9EURO</name>
<proteinExistence type="predicted"/>
<keyword evidence="3" id="KW-1185">Reference proteome</keyword>
<evidence type="ECO:0000313" key="3">
    <source>
        <dbReference type="Proteomes" id="UP001610432"/>
    </source>
</evidence>
<dbReference type="RefSeq" id="XP_070882629.1">
    <property type="nucleotide sequence ID" value="XM_071026083.1"/>
</dbReference>
<dbReference type="GeneID" id="98141155"/>
<feature type="region of interest" description="Disordered" evidence="1">
    <location>
        <begin position="287"/>
        <end position="325"/>
    </location>
</feature>
<comment type="caution">
    <text evidence="2">The sequence shown here is derived from an EMBL/GenBank/DDBJ whole genome shotgun (WGS) entry which is preliminary data.</text>
</comment>
<accession>A0ABR4LGH5</accession>
<feature type="compositionally biased region" description="Polar residues" evidence="1">
    <location>
        <begin position="287"/>
        <end position="297"/>
    </location>
</feature>
<evidence type="ECO:0000313" key="2">
    <source>
        <dbReference type="EMBL" id="KAL2863650.1"/>
    </source>
</evidence>
<feature type="region of interest" description="Disordered" evidence="1">
    <location>
        <begin position="36"/>
        <end position="96"/>
    </location>
</feature>
<protein>
    <submittedName>
        <fullName evidence="2">Uncharacterized protein</fullName>
    </submittedName>
</protein>
<dbReference type="EMBL" id="JBFXLQ010000049">
    <property type="protein sequence ID" value="KAL2863650.1"/>
    <property type="molecule type" value="Genomic_DNA"/>
</dbReference>
<evidence type="ECO:0000256" key="1">
    <source>
        <dbReference type="SAM" id="MobiDB-lite"/>
    </source>
</evidence>